<accession>A0A0R3LG68</accession>
<evidence type="ECO:0000313" key="3">
    <source>
        <dbReference type="Proteomes" id="UP000050863"/>
    </source>
</evidence>
<evidence type="ECO:0000259" key="1">
    <source>
        <dbReference type="Pfam" id="PF07483"/>
    </source>
</evidence>
<dbReference type="STRING" id="280332.CQ12_32040"/>
<comment type="caution">
    <text evidence="2">The sequence shown here is derived from an EMBL/GenBank/DDBJ whole genome shotgun (WGS) entry which is preliminary data.</text>
</comment>
<dbReference type="AlphaFoldDB" id="A0A0R3LG68"/>
<gene>
    <name evidence="2" type="ORF">CQ12_32040</name>
</gene>
<dbReference type="Pfam" id="PF07483">
    <property type="entry name" value="W_rich_C"/>
    <property type="match status" value="1"/>
</dbReference>
<protein>
    <recommendedName>
        <fullName evidence="1">Tryptophan-rich domain-containing protein</fullName>
    </recommendedName>
</protein>
<keyword evidence="3" id="KW-1185">Reference proteome</keyword>
<sequence>MSGTDIESFGSTKLVQVGNNYYLASVSGNSGPELKCYGAPVVVGQFGAWTPIGTEQTASGYQVVLKYGTADSYIVWSVDSSGNYITNTAPASGGSSGIVSLETSFQQDLNGDGAISAGASAISQMASTTLGSHDAFRFRADFGEQGGGTGSVWLTEFLASYANLDTHPTVLQAGSLPHVADAGQDAIVNVFNHDDIMLRLAELPTGFFILH</sequence>
<proteinExistence type="predicted"/>
<organism evidence="2 3">
    <name type="scientific">Bradyrhizobium jicamae</name>
    <dbReference type="NCBI Taxonomy" id="280332"/>
    <lineage>
        <taxon>Bacteria</taxon>
        <taxon>Pseudomonadati</taxon>
        <taxon>Pseudomonadota</taxon>
        <taxon>Alphaproteobacteria</taxon>
        <taxon>Hyphomicrobiales</taxon>
        <taxon>Nitrobacteraceae</taxon>
        <taxon>Bradyrhizobium</taxon>
    </lineage>
</organism>
<dbReference type="Proteomes" id="UP000050863">
    <property type="component" value="Unassembled WGS sequence"/>
</dbReference>
<evidence type="ECO:0000313" key="2">
    <source>
        <dbReference type="EMBL" id="KRR06754.1"/>
    </source>
</evidence>
<dbReference type="EMBL" id="LLXZ01000108">
    <property type="protein sequence ID" value="KRR06754.1"/>
    <property type="molecule type" value="Genomic_DNA"/>
</dbReference>
<reference evidence="2 3" key="1">
    <citation type="submission" date="2014-03" db="EMBL/GenBank/DDBJ databases">
        <title>Bradyrhizobium valentinum sp. nov., isolated from effective nodules of Lupinus mariae-josephae, a lupine endemic of basic-lime soils in Eastern Spain.</title>
        <authorList>
            <person name="Duran D."/>
            <person name="Rey L."/>
            <person name="Navarro A."/>
            <person name="Busquets A."/>
            <person name="Imperial J."/>
            <person name="Ruiz-Argueso T."/>
        </authorList>
    </citation>
    <scope>NUCLEOTIDE SEQUENCE [LARGE SCALE GENOMIC DNA]</scope>
    <source>
        <strain evidence="2 3">PAC68</strain>
    </source>
</reference>
<name>A0A0R3LG68_9BRAD</name>
<feature type="domain" description="Tryptophan-rich" evidence="1">
    <location>
        <begin position="12"/>
        <end position="115"/>
    </location>
</feature>
<dbReference type="InterPro" id="IPR011121">
    <property type="entry name" value="Trp-rich_dom"/>
</dbReference>